<feature type="domain" description="Carrier" evidence="4">
    <location>
        <begin position="725"/>
        <end position="799"/>
    </location>
</feature>
<gene>
    <name evidence="5" type="ORF">SARC_07039</name>
</gene>
<dbReference type="CDD" id="cd05235">
    <property type="entry name" value="SDR_e1"/>
    <property type="match status" value="1"/>
</dbReference>
<dbReference type="InterPro" id="IPR009081">
    <property type="entry name" value="PP-bd_ACP"/>
</dbReference>
<keyword evidence="3" id="KW-0732">Signal</keyword>
<dbReference type="eggNOG" id="KOG1178">
    <property type="taxonomic scope" value="Eukaryota"/>
</dbReference>
<accession>A0A0L0FXD8</accession>
<organism evidence="5 6">
    <name type="scientific">Sphaeroforma arctica JP610</name>
    <dbReference type="NCBI Taxonomy" id="667725"/>
    <lineage>
        <taxon>Eukaryota</taxon>
        <taxon>Ichthyosporea</taxon>
        <taxon>Ichthyophonida</taxon>
        <taxon>Sphaeroforma</taxon>
    </lineage>
</organism>
<proteinExistence type="predicted"/>
<dbReference type="PROSITE" id="PS50075">
    <property type="entry name" value="CARRIER"/>
    <property type="match status" value="1"/>
</dbReference>
<dbReference type="AlphaFoldDB" id="A0A0L0FXD8"/>
<dbReference type="RefSeq" id="XP_014154505.1">
    <property type="nucleotide sequence ID" value="XM_014299030.1"/>
</dbReference>
<dbReference type="SUPFAM" id="SSF52777">
    <property type="entry name" value="CoA-dependent acyltransferases"/>
    <property type="match status" value="1"/>
</dbReference>
<dbReference type="InterPro" id="IPR036291">
    <property type="entry name" value="NAD(P)-bd_dom_sf"/>
</dbReference>
<dbReference type="Proteomes" id="UP000054560">
    <property type="component" value="Unassembled WGS sequence"/>
</dbReference>
<keyword evidence="1" id="KW-0596">Phosphopantetheine</keyword>
<dbReference type="Pfam" id="PF00550">
    <property type="entry name" value="PP-binding"/>
    <property type="match status" value="1"/>
</dbReference>
<protein>
    <recommendedName>
        <fullName evidence="4">Carrier domain-containing protein</fullName>
    </recommendedName>
</protein>
<dbReference type="PANTHER" id="PTHR44845">
    <property type="entry name" value="CARRIER DOMAIN-CONTAINING PROTEIN"/>
    <property type="match status" value="1"/>
</dbReference>
<dbReference type="InterPro" id="IPR010071">
    <property type="entry name" value="AA_adenyl_dom"/>
</dbReference>
<dbReference type="SUPFAM" id="SSF56801">
    <property type="entry name" value="Acetyl-CoA synthetase-like"/>
    <property type="match status" value="1"/>
</dbReference>
<name>A0A0L0FXD8_9EUKA</name>
<dbReference type="EMBL" id="KQ242130">
    <property type="protein sequence ID" value="KNC80603.1"/>
    <property type="molecule type" value="Genomic_DNA"/>
</dbReference>
<feature type="chain" id="PRO_5005538872" description="Carrier domain-containing protein" evidence="3">
    <location>
        <begin position="17"/>
        <end position="1245"/>
    </location>
</feature>
<evidence type="ECO:0000313" key="6">
    <source>
        <dbReference type="Proteomes" id="UP000054560"/>
    </source>
</evidence>
<dbReference type="Gene3D" id="3.30.559.30">
    <property type="entry name" value="Nonribosomal peptide synthetase, condensation domain"/>
    <property type="match status" value="1"/>
</dbReference>
<evidence type="ECO:0000256" key="2">
    <source>
        <dbReference type="ARBA" id="ARBA00022553"/>
    </source>
</evidence>
<dbReference type="InterPro" id="IPR020845">
    <property type="entry name" value="AMP-binding_CS"/>
</dbReference>
<dbReference type="GeneID" id="25907543"/>
<dbReference type="Gene3D" id="3.40.50.12780">
    <property type="entry name" value="N-terminal domain of ligase-like"/>
    <property type="match status" value="1"/>
</dbReference>
<reference evidence="5 6" key="1">
    <citation type="submission" date="2011-02" db="EMBL/GenBank/DDBJ databases">
        <title>The Genome Sequence of Sphaeroforma arctica JP610.</title>
        <authorList>
            <consortium name="The Broad Institute Genome Sequencing Platform"/>
            <person name="Russ C."/>
            <person name="Cuomo C."/>
            <person name="Young S.K."/>
            <person name="Zeng Q."/>
            <person name="Gargeya S."/>
            <person name="Alvarado L."/>
            <person name="Berlin A."/>
            <person name="Chapman S.B."/>
            <person name="Chen Z."/>
            <person name="Freedman E."/>
            <person name="Gellesch M."/>
            <person name="Goldberg J."/>
            <person name="Griggs A."/>
            <person name="Gujja S."/>
            <person name="Heilman E."/>
            <person name="Heiman D."/>
            <person name="Howarth C."/>
            <person name="Mehta T."/>
            <person name="Neiman D."/>
            <person name="Pearson M."/>
            <person name="Roberts A."/>
            <person name="Saif S."/>
            <person name="Shea T."/>
            <person name="Shenoy N."/>
            <person name="Sisk P."/>
            <person name="Stolte C."/>
            <person name="Sykes S."/>
            <person name="White J."/>
            <person name="Yandava C."/>
            <person name="Burger G."/>
            <person name="Gray M.W."/>
            <person name="Holland P.W.H."/>
            <person name="King N."/>
            <person name="Lang F.B.F."/>
            <person name="Roger A.J."/>
            <person name="Ruiz-Trillo I."/>
            <person name="Haas B."/>
            <person name="Nusbaum C."/>
            <person name="Birren B."/>
        </authorList>
    </citation>
    <scope>NUCLEOTIDE SEQUENCE [LARGE SCALE GENOMIC DNA]</scope>
    <source>
        <strain evidence="5 6">JP610</strain>
    </source>
</reference>
<dbReference type="InterPro" id="IPR000873">
    <property type="entry name" value="AMP-dep_synth/lig_dom"/>
</dbReference>
<dbReference type="PANTHER" id="PTHR44845:SF1">
    <property type="entry name" value="L-2-AMINOADIPATE REDUCTASE"/>
    <property type="match status" value="1"/>
</dbReference>
<dbReference type="Pfam" id="PF07993">
    <property type="entry name" value="NAD_binding_4"/>
    <property type="match status" value="1"/>
</dbReference>
<keyword evidence="2" id="KW-0597">Phosphoprotein</keyword>
<evidence type="ECO:0000259" key="4">
    <source>
        <dbReference type="PROSITE" id="PS50075"/>
    </source>
</evidence>
<sequence length="1245" mass="137561">MVLAAFLIVLHKYTLEEEVLIGTSTENFNPLVLRLPVQDDQTITSVIAAVVAAEELSVAKDVPFDALNAELAKEHDANAPRAPLLTVRCFNAVDVDASTLDATAMCEWTLLVEQDRDSKRLLPLSLRLIYNSVLFRSERMSEVLHHIEIILSQIAKADDTLTVRDCEIAASHTPGARVIPDPLEELDSTWVGAAFDHFSDWAKKDPERPAVVHGEKTFSYKYLDDFSNRVAHYLIKQGVVPGDVVTMYAHRSTAIVIGIMGILKAGATFSVIDPAYPVERQQVYLFVAQPKAILSLKLAGVMNPEVQKYIDTELNICCQLNGLHEDEPELLAEYESTSCGVVVQPYDVATLSFTSGSTGIPKGVRGQHISLTHFFPWMMTKFGLGEKDRFTMLSGIAHDPIQRDVFTPLFMGATIYIPDQEDIVSPGQLAQWMATNQVTVAHLTPAMNQLVTANAEAPMPHLRRVFLVGDILTKRDVMRLQALADNVEVINMYGTTETQRAVSYFHIKNDGSIGDLKEILPAGWGMKDVQLLILTDSGKVAGIGELGEIYVRSPCMSRGYLGLDKVTAEKFVNNPFRPDDSKDKMYRTGDLGRYMPDGVVECVGRADDQVKIRGFRIELGEIDTHLGQHPDVRENITLVKRDANEEKTIISYFVPKIANQFDINSMRDALKAKLPVYSIPSVFVPLVRMPLTPNAKIDRAKLPYPDAAVIALQNASRKQSSSGVTHETNMHVEIKDIWRNVLGRAVGVHDNFFDVGGHSIFATRVTFEMRKRLKLELPLDLLYRCGTIDQVVKQISKDELTDALGFEEADGTSDIAQLDVEGQVVLDASITCKGLPELAADSVQTVTDVLLTGGTGFLGAFLLSRLLVTHPNAMVHCIVRAKDNAAAYARVEKALKQHFLWRDDYGHRINAVCGDLSAEDNTCGVDAAVWDEWATKVDLIVHNGALVHWVYPYAKLKAANVTSVVSLLALACTHKRKPFHFVSSTAVFEASHYLGLTQPVKERDPLVAGNGIGSGYGQTKWVAENIIALAAERGLPTYVYRSSYITGDSRTGVTNVDDYLVRLVKGCIELGVAPEMVNKLNCCPVDFVADTIAHVTTATPEVRDGINNTYHFLNPTSYRFVDFFEDVARYGFDVKPDNYMEWKGALEELTMTSKENALYPLLHFVMDDLPQKSRGPSLDTTMLWKALEGSNIECPSVTSLMGIYLSYLVHSGYLEPPTLANLEGIEALPALDITGEIGIVRRSGN</sequence>
<dbReference type="NCBIfam" id="TIGR01746">
    <property type="entry name" value="Thioester-redct"/>
    <property type="match status" value="1"/>
</dbReference>
<evidence type="ECO:0000256" key="1">
    <source>
        <dbReference type="ARBA" id="ARBA00022450"/>
    </source>
</evidence>
<keyword evidence="6" id="KW-1185">Reference proteome</keyword>
<dbReference type="GO" id="GO:0044550">
    <property type="term" value="P:secondary metabolite biosynthetic process"/>
    <property type="evidence" value="ECO:0007669"/>
    <property type="project" value="UniProtKB-ARBA"/>
</dbReference>
<dbReference type="OrthoDB" id="329835at2759"/>
<dbReference type="FunFam" id="3.30.300.30:FF:000010">
    <property type="entry name" value="Enterobactin synthetase component F"/>
    <property type="match status" value="1"/>
</dbReference>
<dbReference type="InterPro" id="IPR010080">
    <property type="entry name" value="Thioester_reductase-like_dom"/>
</dbReference>
<dbReference type="InterPro" id="IPR045851">
    <property type="entry name" value="AMP-bd_C_sf"/>
</dbReference>
<dbReference type="Gene3D" id="3.30.300.30">
    <property type="match status" value="1"/>
</dbReference>
<dbReference type="SUPFAM" id="SSF51735">
    <property type="entry name" value="NAD(P)-binding Rossmann-fold domains"/>
    <property type="match status" value="1"/>
</dbReference>
<dbReference type="InterPro" id="IPR042099">
    <property type="entry name" value="ANL_N_sf"/>
</dbReference>
<dbReference type="Gene3D" id="3.40.50.720">
    <property type="entry name" value="NAD(P)-binding Rossmann-like Domain"/>
    <property type="match status" value="1"/>
</dbReference>
<dbReference type="InterPro" id="IPR013120">
    <property type="entry name" value="FAR_NAD-bd"/>
</dbReference>
<dbReference type="InterPro" id="IPR036736">
    <property type="entry name" value="ACP-like_sf"/>
</dbReference>
<evidence type="ECO:0000256" key="3">
    <source>
        <dbReference type="SAM" id="SignalP"/>
    </source>
</evidence>
<dbReference type="PROSITE" id="PS00455">
    <property type="entry name" value="AMP_BINDING"/>
    <property type="match status" value="1"/>
</dbReference>
<dbReference type="PIRSF" id="PIRSF001617">
    <property type="entry name" value="Alpha-AR"/>
    <property type="match status" value="1"/>
</dbReference>
<dbReference type="NCBIfam" id="TIGR01733">
    <property type="entry name" value="AA-adenyl-dom"/>
    <property type="match status" value="1"/>
</dbReference>
<feature type="signal peptide" evidence="3">
    <location>
        <begin position="1"/>
        <end position="16"/>
    </location>
</feature>
<dbReference type="SUPFAM" id="SSF47336">
    <property type="entry name" value="ACP-like"/>
    <property type="match status" value="1"/>
</dbReference>
<dbReference type="Pfam" id="PF00501">
    <property type="entry name" value="AMP-binding"/>
    <property type="match status" value="1"/>
</dbReference>
<dbReference type="Gene3D" id="1.10.1200.10">
    <property type="entry name" value="ACP-like"/>
    <property type="match status" value="1"/>
</dbReference>
<evidence type="ECO:0000313" key="5">
    <source>
        <dbReference type="EMBL" id="KNC80603.1"/>
    </source>
</evidence>
<dbReference type="STRING" id="667725.A0A0L0FXD8"/>